<proteinExistence type="predicted"/>
<evidence type="ECO:0000259" key="1">
    <source>
        <dbReference type="Pfam" id="PF24626"/>
    </source>
</evidence>
<accession>A0A9Q3DMY2</accession>
<evidence type="ECO:0000313" key="2">
    <source>
        <dbReference type="EMBL" id="MBW0506430.1"/>
    </source>
</evidence>
<dbReference type="Proteomes" id="UP000765509">
    <property type="component" value="Unassembled WGS sequence"/>
</dbReference>
<organism evidence="2 3">
    <name type="scientific">Austropuccinia psidii MF-1</name>
    <dbReference type="NCBI Taxonomy" id="1389203"/>
    <lineage>
        <taxon>Eukaryota</taxon>
        <taxon>Fungi</taxon>
        <taxon>Dikarya</taxon>
        <taxon>Basidiomycota</taxon>
        <taxon>Pucciniomycotina</taxon>
        <taxon>Pucciniomycetes</taxon>
        <taxon>Pucciniales</taxon>
        <taxon>Sphaerophragmiaceae</taxon>
        <taxon>Austropuccinia</taxon>
    </lineage>
</organism>
<sequence>MISTKKHSERWLGPFEGIKKIGSHACHLKLPLQWNSVHPVFHVSLLEPSKQSSIPNHNQLPPPAALVEEQEEWKVAQVLDSNLKRGKL</sequence>
<dbReference type="EMBL" id="AVOT02019077">
    <property type="protein sequence ID" value="MBW0506430.1"/>
    <property type="molecule type" value="Genomic_DNA"/>
</dbReference>
<name>A0A9Q3DMY2_9BASI</name>
<dbReference type="Pfam" id="PF24626">
    <property type="entry name" value="SH3_Tf2-1"/>
    <property type="match status" value="1"/>
</dbReference>
<evidence type="ECO:0000313" key="3">
    <source>
        <dbReference type="Proteomes" id="UP000765509"/>
    </source>
</evidence>
<dbReference type="AlphaFoldDB" id="A0A9Q3DMY2"/>
<reference evidence="2" key="1">
    <citation type="submission" date="2021-03" db="EMBL/GenBank/DDBJ databases">
        <title>Draft genome sequence of rust myrtle Austropuccinia psidii MF-1, a brazilian biotype.</title>
        <authorList>
            <person name="Quecine M.C."/>
            <person name="Pachon D.M.R."/>
            <person name="Bonatelli M.L."/>
            <person name="Correr F.H."/>
            <person name="Franceschini L.M."/>
            <person name="Leite T.F."/>
            <person name="Margarido G.R.A."/>
            <person name="Almeida C.A."/>
            <person name="Ferrarezi J.A."/>
            <person name="Labate C.A."/>
        </authorList>
    </citation>
    <scope>NUCLEOTIDE SEQUENCE</scope>
    <source>
        <strain evidence="2">MF-1</strain>
    </source>
</reference>
<dbReference type="InterPro" id="IPR056924">
    <property type="entry name" value="SH3_Tf2-1"/>
</dbReference>
<protein>
    <recommendedName>
        <fullName evidence="1">Tf2-1-like SH3-like domain-containing protein</fullName>
    </recommendedName>
</protein>
<gene>
    <name evidence="2" type="ORF">O181_046145</name>
</gene>
<feature type="domain" description="Tf2-1-like SH3-like" evidence="1">
    <location>
        <begin position="4"/>
        <end position="48"/>
    </location>
</feature>
<comment type="caution">
    <text evidence="2">The sequence shown here is derived from an EMBL/GenBank/DDBJ whole genome shotgun (WGS) entry which is preliminary data.</text>
</comment>
<dbReference type="OrthoDB" id="996895at2759"/>
<keyword evidence="3" id="KW-1185">Reference proteome</keyword>